<proteinExistence type="predicted"/>
<dbReference type="EMBL" id="CP060825">
    <property type="protein sequence ID" value="QNP64030.1"/>
    <property type="molecule type" value="Genomic_DNA"/>
</dbReference>
<sequence>MTDAVVVGSGPNGLAAALTLARAGLAVEVFEAHDRIGGGLRTEALFDSDVVHDLCAAVHPMAPVSPFLRSLAPEEHGVRLLHSPAAYAHPLKGRPAAVAWRDLGTACAELGADGPRWRRLMEPLIARSEPVVELMLSDQRGLPPLGALAALAPRLPAHALRLGGTLRTEAGRALLAGVAAHGVGRLPSPTTAAVALLLGHLAHSTGWPVPQGGSGVLATVMAARLERLGGRIHTGVRVNSLGELPAGRRITMLDVSPRELARIAPLPAAYRRGLSRYRYGPGAAKADFLVDGPIPWTDPRIAQAATVHLGGAHGLPGELRRAENATARGRRVARPYVILVDPAAADPSRAVRGRRPVWAYAHVPNGDPRDPLPMLRAAVETHAPGFTDTIVAERGLSAAEMGAYNPNYVGGDIGCGALSLRQVLARPVARWNPYRTPLPGTWLCSAATPPGPSVHGMCGYWAATAALREDGR</sequence>
<dbReference type="PRINTS" id="PR00411">
    <property type="entry name" value="PNDRDTASEI"/>
</dbReference>
<dbReference type="Pfam" id="PF13450">
    <property type="entry name" value="NAD_binding_8"/>
    <property type="match status" value="1"/>
</dbReference>
<dbReference type="AlphaFoldDB" id="A0A7H0HU14"/>
<gene>
    <name evidence="1" type="ORF">IAG43_14575</name>
</gene>
<dbReference type="InterPro" id="IPR036188">
    <property type="entry name" value="FAD/NAD-bd_sf"/>
</dbReference>
<dbReference type="KEGG" id="sgj:IAG43_14575"/>
<evidence type="ECO:0000313" key="1">
    <source>
        <dbReference type="EMBL" id="QNP64030.1"/>
    </source>
</evidence>
<dbReference type="Proteomes" id="UP000516230">
    <property type="component" value="Chromosome"/>
</dbReference>
<dbReference type="PANTHER" id="PTHR10668:SF105">
    <property type="entry name" value="DEHYDROGENASE-RELATED"/>
    <property type="match status" value="1"/>
</dbReference>
<dbReference type="PANTHER" id="PTHR10668">
    <property type="entry name" value="PHYTOENE DEHYDROGENASE"/>
    <property type="match status" value="1"/>
</dbReference>
<evidence type="ECO:0000313" key="2">
    <source>
        <dbReference type="Proteomes" id="UP000516230"/>
    </source>
</evidence>
<dbReference type="RefSeq" id="WP_187741178.1">
    <property type="nucleotide sequence ID" value="NZ_CP060825.1"/>
</dbReference>
<name>A0A7H0HU14_9ACTN</name>
<protein>
    <submittedName>
        <fullName evidence="1">NAD(P)/FAD-dependent oxidoreductase</fullName>
    </submittedName>
</protein>
<keyword evidence="2" id="KW-1185">Reference proteome</keyword>
<reference evidence="1 2" key="1">
    <citation type="submission" date="2020-08" db="EMBL/GenBank/DDBJ databases">
        <title>A novel species.</title>
        <authorList>
            <person name="Gao J."/>
        </authorList>
    </citation>
    <scope>NUCLEOTIDE SEQUENCE [LARGE SCALE GENOMIC DNA]</scope>
    <source>
        <strain evidence="1 2">CRPJ-33</strain>
    </source>
</reference>
<organism evidence="1 2">
    <name type="scientific">Streptomyces genisteinicus</name>
    <dbReference type="NCBI Taxonomy" id="2768068"/>
    <lineage>
        <taxon>Bacteria</taxon>
        <taxon>Bacillati</taxon>
        <taxon>Actinomycetota</taxon>
        <taxon>Actinomycetes</taxon>
        <taxon>Kitasatosporales</taxon>
        <taxon>Streptomycetaceae</taxon>
        <taxon>Streptomyces</taxon>
    </lineage>
</organism>
<dbReference type="Gene3D" id="3.50.50.60">
    <property type="entry name" value="FAD/NAD(P)-binding domain"/>
    <property type="match status" value="1"/>
</dbReference>
<dbReference type="SUPFAM" id="SSF51905">
    <property type="entry name" value="FAD/NAD(P)-binding domain"/>
    <property type="match status" value="1"/>
</dbReference>
<accession>A0A7H0HU14</accession>